<reference evidence="2" key="2">
    <citation type="submission" date="2016-10" db="EMBL/GenBank/DDBJ databases">
        <authorList>
            <person name="de Groot N.N."/>
        </authorList>
    </citation>
    <scope>NUCLEOTIDE SEQUENCE</scope>
    <source>
        <strain evidence="2">J.0255</strain>
    </source>
</reference>
<keyword evidence="2" id="KW-0934">Plastid</keyword>
<dbReference type="Pfam" id="PF02405">
    <property type="entry name" value="MlaE"/>
    <property type="match status" value="1"/>
</dbReference>
<keyword evidence="2" id="KW-0150">Chloroplast</keyword>
<keyword evidence="1" id="KW-1133">Transmembrane helix</keyword>
<dbReference type="RefSeq" id="YP_009315280.1">
    <property type="nucleotide sequence ID" value="NC_031666.1"/>
</dbReference>
<evidence type="ECO:0000256" key="1">
    <source>
        <dbReference type="SAM" id="Phobius"/>
    </source>
</evidence>
<accession>A0A1G4NYL8</accession>
<feature type="transmembrane region" description="Helical" evidence="1">
    <location>
        <begin position="227"/>
        <end position="251"/>
    </location>
</feature>
<dbReference type="AlphaFoldDB" id="A0A1G4NYL8"/>
<protein>
    <recommendedName>
        <fullName evidence="3">ABC transporter permease</fullName>
    </recommendedName>
</protein>
<feature type="transmembrane region" description="Helical" evidence="1">
    <location>
        <begin position="192"/>
        <end position="215"/>
    </location>
</feature>
<sequence length="259" mass="28581">MLLKEYYVSLCSRSSMLITVWKRLFVSSTLIRRLYDHCVYHVYLIGIESLSIVIFMSCFVGMIFTFQVTRELTYLGATNLVGSVLTVTFLRELSPVVTAIVVASRIGASYTAELAAMQVTNQVNVLYMLNVDPVQYLIYPRVIAAMLMLPILNLVSLSTTLASSLLIASGLYYIAPLTFLKSSFASFSVVDLILSLLKTVIFGLIIVNVSCIWGLHATGGSANVGKATTSSVVTILVIIFMSDFLLSLLMFHNSQSIFY</sequence>
<reference evidence="2" key="1">
    <citation type="submission" date="2016-10" db="EMBL/GenBank/DDBJ databases">
        <title>Chloroplast genomes as a tool to resolve red algal phylogenies: a case study in the Nemaliales.</title>
        <authorList>
            <person name="Costa J.F."/>
            <person name="Lin S.M."/>
            <person name="Macaya E.C."/>
            <person name="Fernandez-Garcia C."/>
            <person name="Verbruggen H."/>
        </authorList>
    </citation>
    <scope>NUCLEOTIDE SEQUENCE</scope>
    <source>
        <strain evidence="2">J.0255</strain>
    </source>
</reference>
<feature type="transmembrane region" description="Helical" evidence="1">
    <location>
        <begin position="136"/>
        <end position="155"/>
    </location>
</feature>
<dbReference type="PANTHER" id="PTHR30188">
    <property type="entry name" value="ABC TRANSPORTER PERMEASE PROTEIN-RELATED"/>
    <property type="match status" value="1"/>
</dbReference>
<geneLocation type="chloroplast" evidence="2"/>
<dbReference type="PANTHER" id="PTHR30188:SF4">
    <property type="entry name" value="PROTEIN TRIGALACTOSYLDIACYLGLYCEROL 1, CHLOROPLASTIC"/>
    <property type="match status" value="1"/>
</dbReference>
<gene>
    <name evidence="2" type="primary">ycf63</name>
    <name evidence="2" type="ORF">J0255_46</name>
</gene>
<evidence type="ECO:0000313" key="2">
    <source>
        <dbReference type="EMBL" id="SCW23735.1"/>
    </source>
</evidence>
<dbReference type="EMBL" id="LT622875">
    <property type="protein sequence ID" value="SCW23735.1"/>
    <property type="molecule type" value="Genomic_DNA"/>
</dbReference>
<evidence type="ECO:0008006" key="3">
    <source>
        <dbReference type="Google" id="ProtNLM"/>
    </source>
</evidence>
<dbReference type="GO" id="GO:0005548">
    <property type="term" value="F:phospholipid transporter activity"/>
    <property type="evidence" value="ECO:0007669"/>
    <property type="project" value="TreeGrafter"/>
</dbReference>
<dbReference type="GeneID" id="29998121"/>
<name>A0A1G4NYL8_9FLOR</name>
<keyword evidence="1" id="KW-0472">Membrane</keyword>
<keyword evidence="1" id="KW-0812">Transmembrane</keyword>
<feature type="transmembrane region" description="Helical" evidence="1">
    <location>
        <begin position="161"/>
        <end position="180"/>
    </location>
</feature>
<organism evidence="2">
    <name type="scientific">Yamadaella caenomyce</name>
    <dbReference type="NCBI Taxonomy" id="259029"/>
    <lineage>
        <taxon>Eukaryota</taxon>
        <taxon>Rhodophyta</taxon>
        <taxon>Florideophyceae</taxon>
        <taxon>Nemaliophycidae</taxon>
        <taxon>Nemaliales</taxon>
        <taxon>Liagoraceae</taxon>
        <taxon>Yamadaella</taxon>
    </lineage>
</organism>
<dbReference type="GO" id="GO:0043190">
    <property type="term" value="C:ATP-binding cassette (ABC) transporter complex"/>
    <property type="evidence" value="ECO:0007669"/>
    <property type="project" value="InterPro"/>
</dbReference>
<proteinExistence type="predicted"/>
<dbReference type="InterPro" id="IPR030802">
    <property type="entry name" value="Permease_MalE"/>
</dbReference>
<feature type="transmembrane region" description="Helical" evidence="1">
    <location>
        <begin position="38"/>
        <end position="66"/>
    </location>
</feature>